<gene>
    <name evidence="1" type="ORF">EMUCRT_0660</name>
</gene>
<dbReference type="Proteomes" id="UP000033546">
    <property type="component" value="Unassembled WGS sequence"/>
</dbReference>
<dbReference type="EMBL" id="LANU01000002">
    <property type="protein sequence ID" value="KJV65706.1"/>
    <property type="molecule type" value="Genomic_DNA"/>
</dbReference>
<dbReference type="AlphaFoldDB" id="A0A0F3ND85"/>
<sequence>MYSANPNAAGTPESGTGTIICVSFGTGYSVASSLPMFLRISYIDLLPIILSGRAKYTYSKIQKLDFCFLNGKELVKELFWSIVMNSPGNISLTNCAPAISKEQVSEATMYELSSIPSTSGLMPAGSRQHIMVPFINIIREYAPLIVFNASMMLFNKVSCVLIAIRCAITSVSISDENIQPLSVRSFLICTALVRLPL</sequence>
<accession>A0A0F3ND85</accession>
<name>A0A0F3ND85_9RICK</name>
<evidence type="ECO:0000313" key="1">
    <source>
        <dbReference type="EMBL" id="KJV65706.1"/>
    </source>
</evidence>
<reference evidence="1 2" key="1">
    <citation type="submission" date="2015-02" db="EMBL/GenBank/DDBJ databases">
        <title>Genome Sequencing of Rickettsiales.</title>
        <authorList>
            <person name="Daugherty S.C."/>
            <person name="Su Q."/>
            <person name="Abolude K."/>
            <person name="Beier-Sexton M."/>
            <person name="Carlyon J.A."/>
            <person name="Carter R."/>
            <person name="Day N.P."/>
            <person name="Dumler S.J."/>
            <person name="Dyachenko V."/>
            <person name="Godinez A."/>
            <person name="Kurtti T.J."/>
            <person name="Lichay M."/>
            <person name="Mullins K.E."/>
            <person name="Ott S."/>
            <person name="Pappas-Brown V."/>
            <person name="Paris D.H."/>
            <person name="Patel P."/>
            <person name="Richards A.L."/>
            <person name="Sadzewicz L."/>
            <person name="Sears K."/>
            <person name="Seidman D."/>
            <person name="Sengamalay N."/>
            <person name="Stenos J."/>
            <person name="Tallon L.J."/>
            <person name="Vincent G."/>
            <person name="Fraser C.M."/>
            <person name="Munderloh U."/>
            <person name="Dunning-Hotopp J.C."/>
        </authorList>
    </citation>
    <scope>NUCLEOTIDE SEQUENCE [LARGE SCALE GENOMIC DNA]</scope>
    <source>
        <strain evidence="1 2">EmCRT</strain>
    </source>
</reference>
<organism evidence="1 2">
    <name type="scientific">Ehrlichia cf. muris str. EmCRT</name>
    <dbReference type="NCBI Taxonomy" id="1359167"/>
    <lineage>
        <taxon>Bacteria</taxon>
        <taxon>Pseudomonadati</taxon>
        <taxon>Pseudomonadota</taxon>
        <taxon>Alphaproteobacteria</taxon>
        <taxon>Rickettsiales</taxon>
        <taxon>Anaplasmataceae</taxon>
        <taxon>Ehrlichia</taxon>
    </lineage>
</organism>
<evidence type="ECO:0000313" key="2">
    <source>
        <dbReference type="Proteomes" id="UP000033546"/>
    </source>
</evidence>
<proteinExistence type="predicted"/>
<protein>
    <submittedName>
        <fullName evidence="1">Uncharacterized protein</fullName>
    </submittedName>
</protein>
<comment type="caution">
    <text evidence="1">The sequence shown here is derived from an EMBL/GenBank/DDBJ whole genome shotgun (WGS) entry which is preliminary data.</text>
</comment>